<accession>V4BQV2</accession>
<sequence length="1089" mass="121522">MDEEVHESPNSFDPEYFAFGTDLVSSAIDLLDFLAEADKLPSLLNESVIRGAIYRYESLWLPFAAKFNDGLELVAPVDIEWVWLCHLLSPVTYAKDCLAICGKIIDHKLRSKQERADGLEETQHLWDQEYPNDKFVISLDAVIDIPEIYYSKISYDIVAASLRQREFYYQVSLPHYKDLKFISHSVLRYKKFLYLKKCYPGMFIVPCYDIDLIWHSHQLHPLIYQFDTECFIGQLFNHDDSVNDRSAGSRLNRAEFATRNLWKKIFAEKFSLFGAMYRGKLPRGKLYRPTVEETYHVSTKKSKVVLESVELSGLPYDTKNYKLKIWYKTGYQNFNKSLYVSDVIARMKGSYDKLECEQRVMKNFSFDTKYNNHIHFELSRQEGMFCFSAHEPYEEGHWSLLKVMQSAKRGPIKTSMDVSLGEEVCARVKVSMSSPDPGPCTLRLNCGEYQDCIMPETVEQLWGPIPLPRLPPGLDNNCSVASHRLLNHAGEVAYTCRIIHSLPLLMSAIHVFYRDKMAAVAHLIASDQLPLPQMVDNAEKCITLNPKIGERALLIKNHHGDWGVIIGRWAGVRKGIKPIRPTKNSPGRRGIPPSPGYLDISFYKISSKRWIELSLQDAYTSGNFKFKLDSSIIELDQGMIEIDSKRNEIAENLVLAFSVSLLHVLCQPRPAAWEPGQPMKSEEKQYPGRRFTVPSDQLALIVAAGFLIATPCGYFIRKAKESRNLHGEVREEDQINRMDDTANVGMWGASTSAGPGGFRPVDNEQDIDIMKAVVETDNIFGKADHRDNSDSSDDDSIDNEVHEDQVQVDYHASANAHDNSIIEGLDNIDEEDEEDVTETEKDTVQNEDAPEDVDSINELERELLEEEKVDEDTSSFDNHDDIVAADHLEDNDVDLGYGVDADEDVDENDAAESENVLGAASEDYGYGASFGDDPENGDDINFADVDDLGYGGHVFNDVDQLDEFNALNESFGGTIVDDFGDSVYMTAYDADYETWGYGAETEAGNYEDYDLGDDFVENSHIDHFGHSTDLDTLTFTNNDAVGFRDAGDGGGGGGDFGGGGRGDFGGGGGDGGGGAGGGASCGGCGGCGG</sequence>
<dbReference type="Proteomes" id="UP000030746">
    <property type="component" value="Unassembled WGS sequence"/>
</dbReference>
<evidence type="ECO:0000313" key="3">
    <source>
        <dbReference type="Proteomes" id="UP000030746"/>
    </source>
</evidence>
<dbReference type="OMA" id="MTFTCRV"/>
<reference evidence="2 3" key="1">
    <citation type="journal article" date="2013" name="Nature">
        <title>Insights into bilaterian evolution from three spiralian genomes.</title>
        <authorList>
            <person name="Simakov O."/>
            <person name="Marletaz F."/>
            <person name="Cho S.J."/>
            <person name="Edsinger-Gonzales E."/>
            <person name="Havlak P."/>
            <person name="Hellsten U."/>
            <person name="Kuo D.H."/>
            <person name="Larsson T."/>
            <person name="Lv J."/>
            <person name="Arendt D."/>
            <person name="Savage R."/>
            <person name="Osoegawa K."/>
            <person name="de Jong P."/>
            <person name="Grimwood J."/>
            <person name="Chapman J.A."/>
            <person name="Shapiro H."/>
            <person name="Aerts A."/>
            <person name="Otillar R.P."/>
            <person name="Terry A.Y."/>
            <person name="Boore J.L."/>
            <person name="Grigoriev I.V."/>
            <person name="Lindberg D.R."/>
            <person name="Seaver E.C."/>
            <person name="Weisblat D.A."/>
            <person name="Putnam N.H."/>
            <person name="Rokhsar D.S."/>
        </authorList>
    </citation>
    <scope>NUCLEOTIDE SEQUENCE [LARGE SCALE GENOMIC DNA]</scope>
</reference>
<protein>
    <submittedName>
        <fullName evidence="2">Uncharacterized protein</fullName>
    </submittedName>
</protein>
<dbReference type="EMBL" id="KB202283">
    <property type="protein sequence ID" value="ESO91289.1"/>
    <property type="molecule type" value="Genomic_DNA"/>
</dbReference>
<dbReference type="KEGG" id="lgi:LOTGIDRAFT_153720"/>
<keyword evidence="3" id="KW-1185">Reference proteome</keyword>
<organism evidence="2 3">
    <name type="scientific">Lottia gigantea</name>
    <name type="common">Giant owl limpet</name>
    <dbReference type="NCBI Taxonomy" id="225164"/>
    <lineage>
        <taxon>Eukaryota</taxon>
        <taxon>Metazoa</taxon>
        <taxon>Spiralia</taxon>
        <taxon>Lophotrochozoa</taxon>
        <taxon>Mollusca</taxon>
        <taxon>Gastropoda</taxon>
        <taxon>Patellogastropoda</taxon>
        <taxon>Lottioidea</taxon>
        <taxon>Lottiidae</taxon>
        <taxon>Lottia</taxon>
    </lineage>
</organism>
<dbReference type="InterPro" id="IPR009836">
    <property type="entry name" value="GRDP-like"/>
</dbReference>
<dbReference type="PANTHER" id="PTHR34365:SF7">
    <property type="entry name" value="GLYCINE-RICH DOMAIN-CONTAINING PROTEIN 1"/>
    <property type="match status" value="1"/>
</dbReference>
<evidence type="ECO:0000313" key="2">
    <source>
        <dbReference type="EMBL" id="ESO91289.1"/>
    </source>
</evidence>
<dbReference type="PANTHER" id="PTHR34365">
    <property type="entry name" value="ENOLASE (DUF1399)"/>
    <property type="match status" value="1"/>
</dbReference>
<gene>
    <name evidence="2" type="ORF">LOTGIDRAFT_153720</name>
</gene>
<dbReference type="GeneID" id="20236087"/>
<dbReference type="RefSeq" id="XP_009057988.1">
    <property type="nucleotide sequence ID" value="XM_009059740.1"/>
</dbReference>
<dbReference type="Pfam" id="PF07173">
    <property type="entry name" value="GRDP-like"/>
    <property type="match status" value="1"/>
</dbReference>
<name>V4BQV2_LOTGI</name>
<feature type="region of interest" description="Disordered" evidence="1">
    <location>
        <begin position="812"/>
        <end position="855"/>
    </location>
</feature>
<dbReference type="CTD" id="20236087"/>
<dbReference type="HOGENOM" id="CLU_009897_0_0_1"/>
<feature type="compositionally biased region" description="Acidic residues" evidence="1">
    <location>
        <begin position="826"/>
        <end position="837"/>
    </location>
</feature>
<dbReference type="AlphaFoldDB" id="V4BQV2"/>
<evidence type="ECO:0000256" key="1">
    <source>
        <dbReference type="SAM" id="MobiDB-lite"/>
    </source>
</evidence>
<proteinExistence type="predicted"/>
<dbReference type="STRING" id="225164.V4BQV2"/>
<dbReference type="OrthoDB" id="2684236at2759"/>